<feature type="active site" description="Charge relay system" evidence="5 6">
    <location>
        <position position="266"/>
    </location>
</feature>
<evidence type="ECO:0000256" key="8">
    <source>
        <dbReference type="SAM" id="SignalP"/>
    </source>
</evidence>
<evidence type="ECO:0000256" key="1">
    <source>
        <dbReference type="ARBA" id="ARBA00011073"/>
    </source>
</evidence>
<accession>A0A1H2K568</accession>
<dbReference type="AlphaFoldDB" id="A0A1H2K568"/>
<dbReference type="CDD" id="cd07487">
    <property type="entry name" value="Peptidases_S8_1"/>
    <property type="match status" value="1"/>
</dbReference>
<dbReference type="InterPro" id="IPR023828">
    <property type="entry name" value="Peptidase_S8_Ser-AS"/>
</dbReference>
<evidence type="ECO:0000259" key="9">
    <source>
        <dbReference type="Pfam" id="PF00082"/>
    </source>
</evidence>
<evidence type="ECO:0000256" key="2">
    <source>
        <dbReference type="ARBA" id="ARBA00022670"/>
    </source>
</evidence>
<dbReference type="InterPro" id="IPR023827">
    <property type="entry name" value="Peptidase_S8_Asp-AS"/>
</dbReference>
<dbReference type="PROSITE" id="PS00138">
    <property type="entry name" value="SUBTILASE_SER"/>
    <property type="match status" value="1"/>
</dbReference>
<evidence type="ECO:0000313" key="11">
    <source>
        <dbReference type="Proteomes" id="UP000182977"/>
    </source>
</evidence>
<dbReference type="PANTHER" id="PTHR43806">
    <property type="entry name" value="PEPTIDASE S8"/>
    <property type="match status" value="1"/>
</dbReference>
<keyword evidence="4 6" id="KW-0720">Serine protease</keyword>
<dbReference type="InterPro" id="IPR015500">
    <property type="entry name" value="Peptidase_S8_subtilisin-rel"/>
</dbReference>
<evidence type="ECO:0000313" key="10">
    <source>
        <dbReference type="EMBL" id="SDU63864.1"/>
    </source>
</evidence>
<keyword evidence="8" id="KW-0732">Signal</keyword>
<sequence length="1120" mass="117732">MPHMFRFQQRARRRLLAPVLVAVLLAVPVGSAATPTGSVAAPRTVAEPGGDPVAQTYQVTLVTGDVAVVSVTPDGRQSAWLESAAEIQPRVYERDGHVHVVPAEAEEHLRGGRLDERLFDLTYLVREGYHDGVSDALPLLVTAPAAATLSAPAGVTVERRLTSIDAVSVSAPKAELATVWAQLDAGVFASVRLNGRVEAALDESVPQIGAPQAWEQGLDGTGATVAVLDTGFDATHPDLAGQVVGAANFTADADPDGQTAADGHGHGTHVAATVAGTGAASGGTHVGVAPGADLLVGKVLDATGSGYEDWIIAGMEWAVAQGADVVNLSLGTPDPSDGTDPLSLAVDRLSASSDTLFVVAAGNTGPLETTIGGPGAATSALTVGAVDKDDHAADFSSRGPRLGDGAAKPEVVAPGVGIVAARAAGTALGNLLDEHYTALDGTSMATPHVAGAAAILAQQHPEWDGEQLKARLVSTSTPLDGEPASFQGAGRVDVAAAVGTSSEVSDGVLNLGSLRYDDDAVSRTLTFSNPTDQRVTLRLTADVERRGPGDDPRSPIRLRQPVLSIPAGGTASTEVRVDPRGLAGGAYEGYIVAQDPRNRDVRVATLVAFAVEAPRHTLTVTAADRDGKPASGPVDLWSLDTWTGERGFFTDGVATFEVFEGTYTLAASIQTGSLLDTTSVTVATEPELVVDGDETVTFDARAGEPMTVETPLPSTLIRAQVLWRREIGGESVTTQLLDAATDRPLYVLPSDPSRTGEFDLTTAWQLEEPRPADSPEPTYSYRLVFAEADGVPAGRTYTVDHDDLAAVHGTYREASDRQVRRESWRPFTDGALLGVSMILVRDGPAQRTDYLSTDGVEWQRDGRPHWSPVSFTVTSPAELYEPGQEYQQEWWGPLVGPSIPPVTGLEEYGLPVSRHRDAIRALIPPHRFGDDTMRGAGYTPGETFELTLHRDGELVGTSHTSAIPSQFTVPPAEAQMQLRVQVADDAEYWSDLSVSTDTMWSFRSGRTGDEPAVLPLVQAAYVLDAGLYNDMPAGASYPLEVRPAYQPGATGPGGFEVTVQVSFDDGASWHAPPVTATEDGFRAQIPAAGTGFATVRVDVADADGNTMTQRIDRAWRIGRP</sequence>
<evidence type="ECO:0000256" key="7">
    <source>
        <dbReference type="RuleBase" id="RU003355"/>
    </source>
</evidence>
<dbReference type="RefSeq" id="WP_082155129.1">
    <property type="nucleotide sequence ID" value="NZ_KQ061224.1"/>
</dbReference>
<comment type="similarity">
    <text evidence="1 6 7">Belongs to the peptidase S8 family.</text>
</comment>
<feature type="chain" id="PRO_5039684228" evidence="8">
    <location>
        <begin position="33"/>
        <end position="1120"/>
    </location>
</feature>
<dbReference type="EMBL" id="LT629791">
    <property type="protein sequence ID" value="SDU63864.1"/>
    <property type="molecule type" value="Genomic_DNA"/>
</dbReference>
<evidence type="ECO:0000256" key="3">
    <source>
        <dbReference type="ARBA" id="ARBA00022801"/>
    </source>
</evidence>
<dbReference type="InterPro" id="IPR050131">
    <property type="entry name" value="Peptidase_S8_subtilisin-like"/>
</dbReference>
<dbReference type="SUPFAM" id="SSF52743">
    <property type="entry name" value="Subtilisin-like"/>
    <property type="match status" value="1"/>
</dbReference>
<feature type="domain" description="Peptidase S8/S53" evidence="9">
    <location>
        <begin position="220"/>
        <end position="490"/>
    </location>
</feature>
<evidence type="ECO:0000256" key="5">
    <source>
        <dbReference type="PIRSR" id="PIRSR615500-1"/>
    </source>
</evidence>
<dbReference type="PANTHER" id="PTHR43806:SF65">
    <property type="entry name" value="SERINE PROTEASE APRX"/>
    <property type="match status" value="1"/>
</dbReference>
<keyword evidence="11" id="KW-1185">Reference proteome</keyword>
<dbReference type="Proteomes" id="UP000182977">
    <property type="component" value="Chromosome I"/>
</dbReference>
<dbReference type="OrthoDB" id="5167143at2"/>
<name>A0A1H2K568_9ACTN</name>
<dbReference type="Pfam" id="PF00082">
    <property type="entry name" value="Peptidase_S8"/>
    <property type="match status" value="1"/>
</dbReference>
<dbReference type="PRINTS" id="PR00723">
    <property type="entry name" value="SUBTILISIN"/>
</dbReference>
<dbReference type="STRING" id="419479.SAMN04488563_3442"/>
<dbReference type="PROSITE" id="PS51892">
    <property type="entry name" value="SUBTILASE"/>
    <property type="match status" value="1"/>
</dbReference>
<dbReference type="Gene3D" id="3.40.50.200">
    <property type="entry name" value="Peptidase S8/S53 domain"/>
    <property type="match status" value="1"/>
</dbReference>
<dbReference type="InterPro" id="IPR036852">
    <property type="entry name" value="Peptidase_S8/S53_dom_sf"/>
</dbReference>
<gene>
    <name evidence="10" type="ORF">SAMN04488563_3442</name>
</gene>
<protein>
    <submittedName>
        <fullName evidence="10">Serine protease, subtilisin family</fullName>
    </submittedName>
</protein>
<keyword evidence="3 6" id="KW-0378">Hydrolase</keyword>
<feature type="active site" description="Charge relay system" evidence="5 6">
    <location>
        <position position="443"/>
    </location>
</feature>
<evidence type="ECO:0000256" key="6">
    <source>
        <dbReference type="PROSITE-ProRule" id="PRU01240"/>
    </source>
</evidence>
<feature type="signal peptide" evidence="8">
    <location>
        <begin position="1"/>
        <end position="32"/>
    </location>
</feature>
<dbReference type="GO" id="GO:0006508">
    <property type="term" value="P:proteolysis"/>
    <property type="evidence" value="ECO:0007669"/>
    <property type="project" value="UniProtKB-KW"/>
</dbReference>
<dbReference type="InterPro" id="IPR000209">
    <property type="entry name" value="Peptidase_S8/S53_dom"/>
</dbReference>
<evidence type="ECO:0000256" key="4">
    <source>
        <dbReference type="ARBA" id="ARBA00022825"/>
    </source>
</evidence>
<proteinExistence type="inferred from homology"/>
<keyword evidence="2 6" id="KW-0645">Protease</keyword>
<dbReference type="PROSITE" id="PS00136">
    <property type="entry name" value="SUBTILASE_ASP"/>
    <property type="match status" value="1"/>
</dbReference>
<dbReference type="GO" id="GO:0004252">
    <property type="term" value="F:serine-type endopeptidase activity"/>
    <property type="evidence" value="ECO:0007669"/>
    <property type="project" value="UniProtKB-UniRule"/>
</dbReference>
<organism evidence="10 11">
    <name type="scientific">Jiangella alkaliphila</name>
    <dbReference type="NCBI Taxonomy" id="419479"/>
    <lineage>
        <taxon>Bacteria</taxon>
        <taxon>Bacillati</taxon>
        <taxon>Actinomycetota</taxon>
        <taxon>Actinomycetes</taxon>
        <taxon>Jiangellales</taxon>
        <taxon>Jiangellaceae</taxon>
        <taxon>Jiangella</taxon>
    </lineage>
</organism>
<feature type="active site" description="Charge relay system" evidence="5 6">
    <location>
        <position position="229"/>
    </location>
</feature>
<reference evidence="11" key="1">
    <citation type="submission" date="2016-10" db="EMBL/GenBank/DDBJ databases">
        <authorList>
            <person name="Varghese N."/>
            <person name="Submissions S."/>
        </authorList>
    </citation>
    <scope>NUCLEOTIDE SEQUENCE [LARGE SCALE GENOMIC DNA]</scope>
    <source>
        <strain evidence="11">DSM 45079</strain>
    </source>
</reference>